<dbReference type="InterPro" id="IPR048443">
    <property type="entry name" value="RqcP2_N"/>
</dbReference>
<dbReference type="PROSITE" id="PS50889">
    <property type="entry name" value="S4"/>
    <property type="match status" value="1"/>
</dbReference>
<dbReference type="InterPro" id="IPR036986">
    <property type="entry name" value="S4_RNA-bd_sf"/>
</dbReference>
<sequence>MEQLLQHFRESEKAFVEECHHWANEVDEQYIPKLTSFLNPRERYILKTIVAQHGLLYASEGGFEGAENKRVLIYPSYHEPTVEDFDIVVFELRYPTKFVQLTHREVYGALMNSGIDPTRFGDIVFQGERVQLAVASDLQTFFKLNFTEVGRTKVLLEQVEKPYFVSQRTLEERLIFVSSLRLDAIVSEVANISRQRASKLIQGEKVKLNWTVTTSNAQTVQLEDMISIRQHGRFYILRLEGTTKKDNIRLVVGKLTG</sequence>
<name>A0A8J7KGJ2_9BACL</name>
<dbReference type="Pfam" id="PF17774">
    <property type="entry name" value="YlmH_RBD"/>
    <property type="match status" value="1"/>
</dbReference>
<protein>
    <submittedName>
        <fullName evidence="3">RNA-binding protein</fullName>
    </submittedName>
</protein>
<dbReference type="RefSeq" id="WP_194561348.1">
    <property type="nucleotide sequence ID" value="NZ_JADKPV010000001.1"/>
</dbReference>
<dbReference type="PANTHER" id="PTHR13633:SF3">
    <property type="entry name" value="MITOCHONDRIAL TRANSCRIPTION RESCUE FACTOR 1"/>
    <property type="match status" value="1"/>
</dbReference>
<dbReference type="Proteomes" id="UP000622653">
    <property type="component" value="Unassembled WGS sequence"/>
</dbReference>
<evidence type="ECO:0000313" key="3">
    <source>
        <dbReference type="EMBL" id="MBF4499873.1"/>
    </source>
</evidence>
<gene>
    <name evidence="3" type="ORF">IRY55_00755</name>
</gene>
<dbReference type="CDD" id="cd00165">
    <property type="entry name" value="S4"/>
    <property type="match status" value="1"/>
</dbReference>
<keyword evidence="1" id="KW-0694">RNA-binding</keyword>
<evidence type="ECO:0000256" key="1">
    <source>
        <dbReference type="PROSITE-ProRule" id="PRU00182"/>
    </source>
</evidence>
<evidence type="ECO:0000259" key="2">
    <source>
        <dbReference type="SMART" id="SM00363"/>
    </source>
</evidence>
<dbReference type="Gene3D" id="3.10.290.10">
    <property type="entry name" value="RNA-binding S4 domain"/>
    <property type="match status" value="1"/>
</dbReference>
<dbReference type="Pfam" id="PF01479">
    <property type="entry name" value="S4"/>
    <property type="match status" value="1"/>
</dbReference>
<dbReference type="SUPFAM" id="SSF55174">
    <property type="entry name" value="Alpha-L RNA-binding motif"/>
    <property type="match status" value="1"/>
</dbReference>
<dbReference type="InterPro" id="IPR002942">
    <property type="entry name" value="S4_RNA-bd"/>
</dbReference>
<dbReference type="Pfam" id="PF21278">
    <property type="entry name" value="YlmH_1st"/>
    <property type="match status" value="1"/>
</dbReference>
<proteinExistence type="predicted"/>
<keyword evidence="4" id="KW-1185">Reference proteome</keyword>
<dbReference type="SMART" id="SM00363">
    <property type="entry name" value="S4"/>
    <property type="match status" value="1"/>
</dbReference>
<accession>A0A8J7KGJ2</accession>
<dbReference type="PANTHER" id="PTHR13633">
    <property type="entry name" value="MITOCHONDRIAL TRANSCRIPTION RESCUE FACTOR 1"/>
    <property type="match status" value="1"/>
</dbReference>
<dbReference type="InterPro" id="IPR012677">
    <property type="entry name" value="Nucleotide-bd_a/b_plait_sf"/>
</dbReference>
<dbReference type="EMBL" id="JADKPV010000001">
    <property type="protein sequence ID" value="MBF4499873.1"/>
    <property type="molecule type" value="Genomic_DNA"/>
</dbReference>
<dbReference type="InterPro" id="IPR040591">
    <property type="entry name" value="RqcP2_RBD"/>
</dbReference>
<reference evidence="3" key="1">
    <citation type="submission" date="2020-11" db="EMBL/GenBank/DDBJ databases">
        <title>Multidrug resistant novel bacterium Savagea serpentis sp. nov., isolated from the scats of a vine snake (Ahaetulla nasuta).</title>
        <authorList>
            <person name="Venkata Ramana V."/>
            <person name="Vikas Patil S."/>
            <person name="Yogita Lugani V."/>
        </authorList>
    </citation>
    <scope>NUCLEOTIDE SEQUENCE</scope>
    <source>
        <strain evidence="3">SN6</strain>
    </source>
</reference>
<dbReference type="GO" id="GO:0003723">
    <property type="term" value="F:RNA binding"/>
    <property type="evidence" value="ECO:0007669"/>
    <property type="project" value="UniProtKB-KW"/>
</dbReference>
<dbReference type="Gene3D" id="3.30.1370.160">
    <property type="match status" value="1"/>
</dbReference>
<dbReference type="Gene3D" id="3.30.70.330">
    <property type="match status" value="1"/>
</dbReference>
<evidence type="ECO:0000313" key="4">
    <source>
        <dbReference type="Proteomes" id="UP000622653"/>
    </source>
</evidence>
<dbReference type="AlphaFoldDB" id="A0A8J7KGJ2"/>
<comment type="caution">
    <text evidence="3">The sequence shown here is derived from an EMBL/GenBank/DDBJ whole genome shotgun (WGS) entry which is preliminary data.</text>
</comment>
<organism evidence="3 4">
    <name type="scientific">Savagea serpentis</name>
    <dbReference type="NCBI Taxonomy" id="2785297"/>
    <lineage>
        <taxon>Bacteria</taxon>
        <taxon>Bacillati</taxon>
        <taxon>Bacillota</taxon>
        <taxon>Bacilli</taxon>
        <taxon>Bacillales</taxon>
        <taxon>Caryophanaceae</taxon>
        <taxon>Savagea</taxon>
    </lineage>
</organism>
<feature type="domain" description="RNA-binding S4" evidence="2">
    <location>
        <begin position="180"/>
        <end position="242"/>
    </location>
</feature>